<dbReference type="GO" id="GO:0046872">
    <property type="term" value="F:metal ion binding"/>
    <property type="evidence" value="ECO:0007669"/>
    <property type="project" value="UniProtKB-KW"/>
</dbReference>
<evidence type="ECO:0000256" key="6">
    <source>
        <dbReference type="PIRNR" id="PIRNR026583"/>
    </source>
</evidence>
<protein>
    <recommendedName>
        <fullName evidence="6">Cyclic-di-AMP phosphodiesterase</fullName>
        <ecNumber evidence="6">3.1.4.-</ecNumber>
    </recommendedName>
</protein>
<sequence length="664" mass="75784">MKDKLNLKICLPETNMYFIIIFILSLTVFFYNFYLGIAFFIVFLYLVYHNLKIRYIRRDEWTKYIENLSIDIDDTTKKAILNLPIPLCVLEFDGRINWYNNKFSNMINERNILGKGIQDFIPNLSLRKVLNESKELYTEVDYNNKKYNVIYNIVKSRRENDVKYLIMVYWIDKTEYVKLLNKYEEEKTVIALIQIDSYDEVLESAKQDVRPLIIAELERKLNSWALSLKGAFRKNSKDKYTLIITAKELENLEADKFTILDEIREIDYGNKLPFSLSIGIGFMGETLQENLKYAISALDLALGRGGDQAVIKRKDKSIFYGGKSKAVEKKTKVKSRLIGHALKDLILDSKDIYIMGHKYPDLDSIGAAIGIYNICISLNKKSNIVIQSLNSSIDLFMERVKSDEKYKDAFIGKDEAIRYCTKDSLVIVVDTHRPNFTECEELLKISERIVVIDHHRRGVEFIDNAVLIYHETYASSTCEMVTELIQYIDEKTNIDKLAAEALLAGITLDTKNFTFKTGVRTFEAASILRKLGADTTSVKKLFQDDLDNFIAKAEIIKNAKIIQSKIAISVCPVDAENSKLVAAQGADELLNIKGIIASFVLAKGIDDVVYISARSLGEINVQVLMEKLGGGGHIDVAGAQLKDVSIEETIRIIEELVNEYLKED</sequence>
<evidence type="ECO:0000256" key="8">
    <source>
        <dbReference type="SAM" id="Phobius"/>
    </source>
</evidence>
<dbReference type="InterPro" id="IPR049553">
    <property type="entry name" value="GdpP-like_PAS"/>
</dbReference>
<dbReference type="InterPro" id="IPR000160">
    <property type="entry name" value="GGDEF_dom"/>
</dbReference>
<comment type="cofactor">
    <cofactor evidence="7">
        <name>Mn(2+)</name>
        <dbReference type="ChEBI" id="CHEBI:29035"/>
    </cofactor>
    <text evidence="7">For phosphodiesterase activity, probably binds 2 Mn(2+) per subunit.</text>
</comment>
<feature type="transmembrane region" description="Helical" evidence="8">
    <location>
        <begin position="16"/>
        <end position="48"/>
    </location>
</feature>
<dbReference type="PANTHER" id="PTHR47618:SF2">
    <property type="entry name" value="CYCLIC-DI-AMP PHOSPHODIESTERASE GDPP"/>
    <property type="match status" value="1"/>
</dbReference>
<keyword evidence="5 6" id="KW-0472">Membrane</keyword>
<comment type="catalytic activity">
    <reaction evidence="6">
        <text>3',3'-c-di-AMP + H2O = 5'-O-phosphonoadenylyl-(3'-&gt;5')-adenosine + H(+)</text>
        <dbReference type="Rhea" id="RHEA:54420"/>
        <dbReference type="ChEBI" id="CHEBI:15377"/>
        <dbReference type="ChEBI" id="CHEBI:15378"/>
        <dbReference type="ChEBI" id="CHEBI:71500"/>
        <dbReference type="ChEBI" id="CHEBI:138171"/>
    </reaction>
</comment>
<dbReference type="STRING" id="1123350.SAMN02744040_01562"/>
<dbReference type="Pfam" id="PF02272">
    <property type="entry name" value="DHHA1"/>
    <property type="match status" value="1"/>
</dbReference>
<dbReference type="Pfam" id="PF21370">
    <property type="entry name" value="PAS_GdpP"/>
    <property type="match status" value="1"/>
</dbReference>
<comment type="function">
    <text evidence="6">Has phosphodiesterase (PDE) activity against cyclic-di-AMP (c-di-AMP).</text>
</comment>
<dbReference type="PROSITE" id="PS50887">
    <property type="entry name" value="GGDEF"/>
    <property type="match status" value="1"/>
</dbReference>
<dbReference type="InterPro" id="IPR003156">
    <property type="entry name" value="DHHA1_dom"/>
</dbReference>
<dbReference type="AlphaFoldDB" id="A0A1M5RXQ8"/>
<evidence type="ECO:0000256" key="3">
    <source>
        <dbReference type="ARBA" id="ARBA00022692"/>
    </source>
</evidence>
<feature type="binding site" evidence="7">
    <location>
        <position position="430"/>
    </location>
    <ligand>
        <name>Mn(2+)</name>
        <dbReference type="ChEBI" id="CHEBI:29035"/>
        <label>2</label>
    </ligand>
</feature>
<keyword evidence="2 6" id="KW-1003">Cell membrane</keyword>
<dbReference type="InterPro" id="IPR014528">
    <property type="entry name" value="GdpP/PdeA"/>
</dbReference>
<dbReference type="EC" id="3.1.4.-" evidence="6"/>
<dbReference type="InterPro" id="IPR051319">
    <property type="entry name" value="Oligoribo/pAp-PDE_c-di-AMP_PDE"/>
</dbReference>
<dbReference type="GO" id="GO:0005886">
    <property type="term" value="C:plasma membrane"/>
    <property type="evidence" value="ECO:0007669"/>
    <property type="project" value="UniProtKB-SubCell"/>
</dbReference>
<dbReference type="RefSeq" id="WP_072725288.1">
    <property type="nucleotide sequence ID" value="NZ_FQXH01000015.1"/>
</dbReference>
<feature type="binding site" evidence="7">
    <location>
        <position position="430"/>
    </location>
    <ligand>
        <name>Mn(2+)</name>
        <dbReference type="ChEBI" id="CHEBI:29035"/>
        <label>1</label>
    </ligand>
</feature>
<keyword evidence="4 8" id="KW-1133">Transmembrane helix</keyword>
<dbReference type="PANTHER" id="PTHR47618">
    <property type="entry name" value="BIFUNCTIONAL OLIGORIBONUCLEASE AND PAP PHOSPHATASE NRNA"/>
    <property type="match status" value="1"/>
</dbReference>
<organism evidence="10 11">
    <name type="scientific">Tepidibacter thalassicus DSM 15285</name>
    <dbReference type="NCBI Taxonomy" id="1123350"/>
    <lineage>
        <taxon>Bacteria</taxon>
        <taxon>Bacillati</taxon>
        <taxon>Bacillota</taxon>
        <taxon>Clostridia</taxon>
        <taxon>Peptostreptococcales</taxon>
        <taxon>Peptostreptococcaceae</taxon>
        <taxon>Tepidibacter</taxon>
    </lineage>
</organism>
<proteinExistence type="inferred from homology"/>
<reference evidence="11" key="1">
    <citation type="submission" date="2016-11" db="EMBL/GenBank/DDBJ databases">
        <authorList>
            <person name="Varghese N."/>
            <person name="Submissions S."/>
        </authorList>
    </citation>
    <scope>NUCLEOTIDE SEQUENCE [LARGE SCALE GENOMIC DNA]</scope>
    <source>
        <strain evidence="11">DSM 15285</strain>
    </source>
</reference>
<name>A0A1M5RXQ8_9FIRM</name>
<dbReference type="InterPro" id="IPR038763">
    <property type="entry name" value="DHH_sf"/>
</dbReference>
<dbReference type="SUPFAM" id="SSF64182">
    <property type="entry name" value="DHH phosphoesterases"/>
    <property type="match status" value="1"/>
</dbReference>
<comment type="subcellular location">
    <subcellularLocation>
        <location evidence="1">Cell membrane</location>
        <topology evidence="1">Multi-pass membrane protein</topology>
    </subcellularLocation>
</comment>
<dbReference type="Pfam" id="PF01368">
    <property type="entry name" value="DHH"/>
    <property type="match status" value="1"/>
</dbReference>
<evidence type="ECO:0000256" key="5">
    <source>
        <dbReference type="ARBA" id="ARBA00023136"/>
    </source>
</evidence>
<dbReference type="Gene3D" id="3.30.450.20">
    <property type="entry name" value="PAS domain"/>
    <property type="match status" value="1"/>
</dbReference>
<dbReference type="GO" id="GO:0003676">
    <property type="term" value="F:nucleic acid binding"/>
    <property type="evidence" value="ECO:0007669"/>
    <property type="project" value="UniProtKB-UniRule"/>
</dbReference>
<accession>A0A1M5RXQ8</accession>
<evidence type="ECO:0000256" key="2">
    <source>
        <dbReference type="ARBA" id="ARBA00022475"/>
    </source>
</evidence>
<dbReference type="InterPro" id="IPR001667">
    <property type="entry name" value="DDH_dom"/>
</dbReference>
<evidence type="ECO:0000259" key="9">
    <source>
        <dbReference type="PROSITE" id="PS50887"/>
    </source>
</evidence>
<keyword evidence="7" id="KW-0479">Metal-binding</keyword>
<keyword evidence="6" id="KW-0378">Hydrolase</keyword>
<feature type="binding site" evidence="7">
    <location>
        <position position="454"/>
    </location>
    <ligand>
        <name>Mn(2+)</name>
        <dbReference type="ChEBI" id="CHEBI:29035"/>
        <label>2</label>
    </ligand>
</feature>
<dbReference type="PIRSF" id="PIRSF026583">
    <property type="entry name" value="YybT"/>
    <property type="match status" value="1"/>
</dbReference>
<dbReference type="Pfam" id="PF24898">
    <property type="entry name" value="GGDEF_GdpP"/>
    <property type="match status" value="1"/>
</dbReference>
<keyword evidence="3 8" id="KW-0812">Transmembrane</keyword>
<feature type="binding site" evidence="7">
    <location>
        <position position="509"/>
    </location>
    <ligand>
        <name>Mn(2+)</name>
        <dbReference type="ChEBI" id="CHEBI:29035"/>
        <label>2</label>
    </ligand>
</feature>
<comment type="similarity">
    <text evidence="6">Belongs to the GdpP/PdeA phosphodiesterase family.</text>
</comment>
<evidence type="ECO:0000256" key="1">
    <source>
        <dbReference type="ARBA" id="ARBA00004651"/>
    </source>
</evidence>
<feature type="binding site" evidence="7">
    <location>
        <position position="357"/>
    </location>
    <ligand>
        <name>Mn(2+)</name>
        <dbReference type="ChEBI" id="CHEBI:29035"/>
        <label>1</label>
    </ligand>
</feature>
<evidence type="ECO:0000313" key="11">
    <source>
        <dbReference type="Proteomes" id="UP000242520"/>
    </source>
</evidence>
<feature type="binding site" evidence="7">
    <location>
        <position position="361"/>
    </location>
    <ligand>
        <name>Mn(2+)</name>
        <dbReference type="ChEBI" id="CHEBI:29035"/>
        <label>1</label>
    </ligand>
</feature>
<dbReference type="Gene3D" id="3.90.1640.10">
    <property type="entry name" value="inorganic pyrophosphatase (n-terminal core)"/>
    <property type="match status" value="1"/>
</dbReference>
<feature type="domain" description="GGDEF" evidence="9">
    <location>
        <begin position="186"/>
        <end position="314"/>
    </location>
</feature>
<keyword evidence="7" id="KW-0464">Manganese</keyword>
<evidence type="ECO:0000256" key="7">
    <source>
        <dbReference type="PIRSR" id="PIRSR026583-50"/>
    </source>
</evidence>
<feature type="binding site" evidence="7">
    <location>
        <position position="363"/>
    </location>
    <ligand>
        <name>Mn(2+)</name>
        <dbReference type="ChEBI" id="CHEBI:29035"/>
        <label>2</label>
    </ligand>
</feature>
<keyword evidence="11" id="KW-1185">Reference proteome</keyword>
<dbReference type="EMBL" id="FQXH01000015">
    <property type="protein sequence ID" value="SHH31025.1"/>
    <property type="molecule type" value="Genomic_DNA"/>
</dbReference>
<dbReference type="OrthoDB" id="9759476at2"/>
<dbReference type="Proteomes" id="UP000242520">
    <property type="component" value="Unassembled WGS sequence"/>
</dbReference>
<evidence type="ECO:0000256" key="4">
    <source>
        <dbReference type="ARBA" id="ARBA00022989"/>
    </source>
</evidence>
<evidence type="ECO:0000313" key="10">
    <source>
        <dbReference type="EMBL" id="SHH31025.1"/>
    </source>
</evidence>
<dbReference type="FunFam" id="3.90.1640.10:FF:000002">
    <property type="entry name" value="Cyclic-di-AMP phosphodiesterase"/>
    <property type="match status" value="1"/>
</dbReference>
<dbReference type="GO" id="GO:0106409">
    <property type="term" value="F:cyclic-di-AMP phosphodiesterase activity"/>
    <property type="evidence" value="ECO:0007669"/>
    <property type="project" value="RHEA"/>
</dbReference>
<gene>
    <name evidence="10" type="ORF">SAMN02744040_01562</name>
</gene>
<dbReference type="Gene3D" id="3.10.310.30">
    <property type="match status" value="1"/>
</dbReference>
<dbReference type="GO" id="GO:0016787">
    <property type="term" value="F:hydrolase activity"/>
    <property type="evidence" value="ECO:0007669"/>
    <property type="project" value="UniProtKB-UniRule"/>
</dbReference>